<reference evidence="2 3" key="1">
    <citation type="submission" date="2024-09" db="EMBL/GenBank/DDBJ databases">
        <title>Floridaenema gen nov. (Aerosakkonemataceae, Aerosakkonematales ord. nov., Cyanobacteria) from benthic tropical and subtropical fresh waters, with the description of four new species.</title>
        <authorList>
            <person name="Moretto J.A."/>
            <person name="Berthold D.E."/>
            <person name="Lefler F.W."/>
            <person name="Huang I.-S."/>
            <person name="Laughinghouse H. IV."/>
        </authorList>
    </citation>
    <scope>NUCLEOTIDE SEQUENCE [LARGE SCALE GENOMIC DNA]</scope>
    <source>
        <strain evidence="2 3">BLCC-F154</strain>
    </source>
</reference>
<accession>A0ABV4YC91</accession>
<dbReference type="Proteomes" id="UP001576776">
    <property type="component" value="Unassembled WGS sequence"/>
</dbReference>
<dbReference type="RefSeq" id="WP_413257033.1">
    <property type="nucleotide sequence ID" value="NZ_JBHFNS010000042.1"/>
</dbReference>
<organism evidence="2 3">
    <name type="scientific">Floridaenema fluviatile BLCC-F154</name>
    <dbReference type="NCBI Taxonomy" id="3153640"/>
    <lineage>
        <taxon>Bacteria</taxon>
        <taxon>Bacillati</taxon>
        <taxon>Cyanobacteriota</taxon>
        <taxon>Cyanophyceae</taxon>
        <taxon>Oscillatoriophycideae</taxon>
        <taxon>Aerosakkonematales</taxon>
        <taxon>Aerosakkonemataceae</taxon>
        <taxon>Floridanema</taxon>
        <taxon>Floridanema fluviatile</taxon>
    </lineage>
</organism>
<sequence length="66" mass="6716">MPVAADSRSLAKDYIYPNSNSDRTPNQSSVGACPNFVVANIPKAEGIDDAIALPPAKPVASSAASS</sequence>
<protein>
    <submittedName>
        <fullName evidence="2">Uncharacterized protein</fullName>
    </submittedName>
</protein>
<feature type="region of interest" description="Disordered" evidence="1">
    <location>
        <begin position="1"/>
        <end position="32"/>
    </location>
</feature>
<comment type="caution">
    <text evidence="2">The sequence shown here is derived from an EMBL/GenBank/DDBJ whole genome shotgun (WGS) entry which is preliminary data.</text>
</comment>
<keyword evidence="3" id="KW-1185">Reference proteome</keyword>
<name>A0ABV4YC91_9CYAN</name>
<dbReference type="EMBL" id="JBHFNS010000042">
    <property type="protein sequence ID" value="MFB2935520.1"/>
    <property type="molecule type" value="Genomic_DNA"/>
</dbReference>
<evidence type="ECO:0000256" key="1">
    <source>
        <dbReference type="SAM" id="MobiDB-lite"/>
    </source>
</evidence>
<proteinExistence type="predicted"/>
<evidence type="ECO:0000313" key="3">
    <source>
        <dbReference type="Proteomes" id="UP001576776"/>
    </source>
</evidence>
<feature type="compositionally biased region" description="Polar residues" evidence="1">
    <location>
        <begin position="17"/>
        <end position="30"/>
    </location>
</feature>
<evidence type="ECO:0000313" key="2">
    <source>
        <dbReference type="EMBL" id="MFB2935520.1"/>
    </source>
</evidence>
<gene>
    <name evidence="2" type="ORF">ACE1B6_09585</name>
</gene>